<dbReference type="GO" id="GO:0044773">
    <property type="term" value="P:mitotic DNA damage checkpoint signaling"/>
    <property type="evidence" value="ECO:0007669"/>
    <property type="project" value="TreeGrafter"/>
</dbReference>
<dbReference type="GO" id="GO:0004674">
    <property type="term" value="F:protein serine/threonine kinase activity"/>
    <property type="evidence" value="ECO:0007669"/>
    <property type="project" value="TreeGrafter"/>
</dbReference>
<dbReference type="InterPro" id="IPR011009">
    <property type="entry name" value="Kinase-like_dom_sf"/>
</dbReference>
<dbReference type="PROSITE" id="PS50011">
    <property type="entry name" value="PROTEIN_KINASE_DOM"/>
    <property type="match status" value="1"/>
</dbReference>
<dbReference type="PANTHER" id="PTHR44167:SF24">
    <property type="entry name" value="SERINE_THREONINE-PROTEIN KINASE CHK2"/>
    <property type="match status" value="1"/>
</dbReference>
<sequence length="331" mass="38276">MLTEFCLLAALTLNDDEREVLRDKINNWAECFLPKLKRESTREEQCRLVASVERHKFREDEVAYSWIFFKFVEDEGFLFDDEKKQLLDEFKATSFQKKILCENPSLSDVLISRSGIKEENGEWRLDNVLKEKIISEGGEAIVFSEKFGQIEVAVRLQIFDPFLFTKQFDAGQIKWKTHLISDFETATNGKNRMDCAPVAPIHENIIRNFANIEIFEAGDEEEEDCLGWITIMEKCDGNLREKLKSGDPSLRERKKIASGILAGFEYLEDIGIEHRDRKLANFLLIGDVVKISDFGLVTEQTDRKSYRKLGYARRGSKYKKEAALCKLKSLT</sequence>
<dbReference type="PANTHER" id="PTHR44167">
    <property type="entry name" value="OVARIAN-SPECIFIC SERINE/THREONINE-PROTEIN KINASE LOK-RELATED"/>
    <property type="match status" value="1"/>
</dbReference>
<dbReference type="Pfam" id="PF00069">
    <property type="entry name" value="Pkinase"/>
    <property type="match status" value="1"/>
</dbReference>
<dbReference type="InterPro" id="IPR000719">
    <property type="entry name" value="Prot_kinase_dom"/>
</dbReference>
<dbReference type="EMBL" id="FN657190">
    <property type="protein sequence ID" value="CBY42467.1"/>
    <property type="molecule type" value="Genomic_DNA"/>
</dbReference>
<reference evidence="2" key="1">
    <citation type="journal article" date="2010" name="Science">
        <title>Plasticity of animal genome architecture unmasked by rapid evolution of a pelagic tunicate.</title>
        <authorList>
            <person name="Denoeud F."/>
            <person name="Henriet S."/>
            <person name="Mungpakdee S."/>
            <person name="Aury J.M."/>
            <person name="Da Silva C."/>
            <person name="Brinkmann H."/>
            <person name="Mikhaleva J."/>
            <person name="Olsen L.C."/>
            <person name="Jubin C."/>
            <person name="Canestro C."/>
            <person name="Bouquet J.M."/>
            <person name="Danks G."/>
            <person name="Poulain J."/>
            <person name="Campsteijn C."/>
            <person name="Adamski M."/>
            <person name="Cross I."/>
            <person name="Yadetie F."/>
            <person name="Muffato M."/>
            <person name="Louis A."/>
            <person name="Butcher S."/>
            <person name="Tsagkogeorga G."/>
            <person name="Konrad A."/>
            <person name="Singh S."/>
            <person name="Jensen M.F."/>
            <person name="Cong E.H."/>
            <person name="Eikeseth-Otteraa H."/>
            <person name="Noel B."/>
            <person name="Anthouard V."/>
            <person name="Porcel B.M."/>
            <person name="Kachouri-Lafond R."/>
            <person name="Nishino A."/>
            <person name="Ugolini M."/>
            <person name="Chourrout P."/>
            <person name="Nishida H."/>
            <person name="Aasland R."/>
            <person name="Huzurbazar S."/>
            <person name="Westhof E."/>
            <person name="Delsuc F."/>
            <person name="Lehrach H."/>
            <person name="Reinhardt R."/>
            <person name="Weissenbach J."/>
            <person name="Roy S.W."/>
            <person name="Artiguenave F."/>
            <person name="Postlethwait J.H."/>
            <person name="Manak J.R."/>
            <person name="Thompson E.M."/>
            <person name="Jaillon O."/>
            <person name="Du Pasquier L."/>
            <person name="Boudinot P."/>
            <person name="Liberles D.A."/>
            <person name="Volff J.N."/>
            <person name="Philippe H."/>
            <person name="Lenhard B."/>
            <person name="Roest Crollius H."/>
            <person name="Wincker P."/>
            <person name="Chourrout D."/>
        </authorList>
    </citation>
    <scope>NUCLEOTIDE SEQUENCE [LARGE SCALE GENOMIC DNA]</scope>
</reference>
<feature type="domain" description="Protein kinase" evidence="1">
    <location>
        <begin position="128"/>
        <end position="331"/>
    </location>
</feature>
<evidence type="ECO:0000259" key="1">
    <source>
        <dbReference type="PROSITE" id="PS50011"/>
    </source>
</evidence>
<dbReference type="Gene3D" id="1.10.510.10">
    <property type="entry name" value="Transferase(Phosphotransferase) domain 1"/>
    <property type="match status" value="1"/>
</dbReference>
<dbReference type="GO" id="GO:0005634">
    <property type="term" value="C:nucleus"/>
    <property type="evidence" value="ECO:0007669"/>
    <property type="project" value="TreeGrafter"/>
</dbReference>
<proteinExistence type="predicted"/>
<gene>
    <name evidence="2" type="ORF">GSOID_T00026162001</name>
</gene>
<protein>
    <recommendedName>
        <fullName evidence="1">Protein kinase domain-containing protein</fullName>
    </recommendedName>
</protein>
<dbReference type="GO" id="GO:0005524">
    <property type="term" value="F:ATP binding"/>
    <property type="evidence" value="ECO:0007669"/>
    <property type="project" value="InterPro"/>
</dbReference>
<dbReference type="SUPFAM" id="SSF56112">
    <property type="entry name" value="Protein kinase-like (PK-like)"/>
    <property type="match status" value="1"/>
</dbReference>
<accession>E4Z439</accession>
<organism evidence="2">
    <name type="scientific">Oikopleura dioica</name>
    <name type="common">Tunicate</name>
    <dbReference type="NCBI Taxonomy" id="34765"/>
    <lineage>
        <taxon>Eukaryota</taxon>
        <taxon>Metazoa</taxon>
        <taxon>Chordata</taxon>
        <taxon>Tunicata</taxon>
        <taxon>Appendicularia</taxon>
        <taxon>Copelata</taxon>
        <taxon>Oikopleuridae</taxon>
        <taxon>Oikopleura</taxon>
    </lineage>
</organism>
<evidence type="ECO:0000313" key="2">
    <source>
        <dbReference type="EMBL" id="CBY42467.1"/>
    </source>
</evidence>
<dbReference type="Proteomes" id="UP000011014">
    <property type="component" value="Unassembled WGS sequence"/>
</dbReference>
<name>E4Z439_OIKDI</name>
<dbReference type="GO" id="GO:0005737">
    <property type="term" value="C:cytoplasm"/>
    <property type="evidence" value="ECO:0007669"/>
    <property type="project" value="TreeGrafter"/>
</dbReference>
<dbReference type="AlphaFoldDB" id="E4Z439"/>